<sequence>MPGSHDLPEEIILEIVKFATPIYPTGDRVGSEELCNLRLVSKRFDNLVCPLLFSTLRLRFKDAPPYHITTADYIRSQEIVKALAAGSTTVFHHTKKLYLTITILDSAEIEDNLSARTFLLDHIFNGICGLKNLRTINWYLNSRPHIEELALKVLGALSTITSFQGFEEFYLGSSSAGSHSFTLEPLSNLTIFRAQWEWHKPEHLIREIAFLLSRCPGLTELALRDRPSSQRGNPALREFFSQIGQLKRPWKLQKLELKSVAVAPDDIRAYIHHLKHLTFLEILRRPGSDKATNFGEIWDIFRRSGIALKGLSTDSPDDTLFLRYLSSYSGLTSLRLQALSYEYPDIVSQICVQVLPNHAETLECLELKCCGLPTNEGLAELIKCQKLTRLLVYIDVSSKAFRQGDDVSLFEMWFEAGLQLSNLTDLFLLPSKRNKNKVYFSTLKRVLLKYHKERGLKFGVNGEWEPPFDGH</sequence>
<dbReference type="SUPFAM" id="SSF52047">
    <property type="entry name" value="RNI-like"/>
    <property type="match status" value="1"/>
</dbReference>
<comment type="caution">
    <text evidence="1">The sequence shown here is derived from an EMBL/GenBank/DDBJ whole genome shotgun (WGS) entry which is preliminary data.</text>
</comment>
<dbReference type="AlphaFoldDB" id="A0A8H7F5X0"/>
<dbReference type="InterPro" id="IPR032675">
    <property type="entry name" value="LRR_dom_sf"/>
</dbReference>
<organism evidence="1 2">
    <name type="scientific">Agaricus bisporus var. burnettii</name>
    <dbReference type="NCBI Taxonomy" id="192524"/>
    <lineage>
        <taxon>Eukaryota</taxon>
        <taxon>Fungi</taxon>
        <taxon>Dikarya</taxon>
        <taxon>Basidiomycota</taxon>
        <taxon>Agaricomycotina</taxon>
        <taxon>Agaricomycetes</taxon>
        <taxon>Agaricomycetidae</taxon>
        <taxon>Agaricales</taxon>
        <taxon>Agaricineae</taxon>
        <taxon>Agaricaceae</taxon>
        <taxon>Agaricus</taxon>
    </lineage>
</organism>
<protein>
    <recommendedName>
        <fullName evidence="3">F-box domain-containing protein</fullName>
    </recommendedName>
</protein>
<dbReference type="Proteomes" id="UP000629468">
    <property type="component" value="Unassembled WGS sequence"/>
</dbReference>
<name>A0A8H7F5X0_AGABI</name>
<reference evidence="1 2" key="1">
    <citation type="journal article" name="Sci. Rep.">
        <title>Telomere-to-telomere assembled and centromere annotated genomes of the two main subspecies of the button mushroom Agaricus bisporus reveal especially polymorphic chromosome ends.</title>
        <authorList>
            <person name="Sonnenberg A.S.M."/>
            <person name="Sedaghat-Telgerd N."/>
            <person name="Lavrijssen B."/>
            <person name="Ohm R.A."/>
            <person name="Hendrickx P.M."/>
            <person name="Scholtmeijer K."/>
            <person name="Baars J.J.P."/>
            <person name="van Peer A."/>
        </authorList>
    </citation>
    <scope>NUCLEOTIDE SEQUENCE [LARGE SCALE GENOMIC DNA]</scope>
    <source>
        <strain evidence="1 2">H119_p4</strain>
    </source>
</reference>
<dbReference type="Gene3D" id="3.80.10.10">
    <property type="entry name" value="Ribonuclease Inhibitor"/>
    <property type="match status" value="1"/>
</dbReference>
<evidence type="ECO:0008006" key="3">
    <source>
        <dbReference type="Google" id="ProtNLM"/>
    </source>
</evidence>
<evidence type="ECO:0000313" key="2">
    <source>
        <dbReference type="Proteomes" id="UP000629468"/>
    </source>
</evidence>
<proteinExistence type="predicted"/>
<dbReference type="EMBL" id="JABXXO010000005">
    <property type="protein sequence ID" value="KAF7777826.1"/>
    <property type="molecule type" value="Genomic_DNA"/>
</dbReference>
<evidence type="ECO:0000313" key="1">
    <source>
        <dbReference type="EMBL" id="KAF7777826.1"/>
    </source>
</evidence>
<gene>
    <name evidence="1" type="ORF">Agabi119p4_3898</name>
</gene>
<accession>A0A8H7F5X0</accession>